<protein>
    <submittedName>
        <fullName evidence="2">Uncharacterized protein</fullName>
    </submittedName>
</protein>
<dbReference type="Proteomes" id="UP001651158">
    <property type="component" value="Unassembled WGS sequence"/>
</dbReference>
<feature type="region of interest" description="Disordered" evidence="1">
    <location>
        <begin position="1"/>
        <end position="46"/>
    </location>
</feature>
<evidence type="ECO:0000313" key="2">
    <source>
        <dbReference type="EMBL" id="KAL5106399.1"/>
    </source>
</evidence>
<reference evidence="2 3" key="1">
    <citation type="journal article" date="2022" name="Front. Cell. Infect. Microbiol.">
        <title>The Genomes of Two Strains of Taenia crassiceps the Animal Model for the Study of Human Cysticercosis.</title>
        <authorList>
            <person name="Bobes R.J."/>
            <person name="Estrada K."/>
            <person name="Rios-Valencia D.G."/>
            <person name="Calderon-Gallegos A."/>
            <person name="de la Torre P."/>
            <person name="Carrero J.C."/>
            <person name="Sanchez-Flores A."/>
            <person name="Laclette J.P."/>
        </authorList>
    </citation>
    <scope>NUCLEOTIDE SEQUENCE [LARGE SCALE GENOMIC DNA]</scope>
    <source>
        <strain evidence="2">WFUcys</strain>
    </source>
</reference>
<name>A0ABR4Q9U4_9CEST</name>
<gene>
    <name evidence="2" type="ORF">TcWFU_008706</name>
</gene>
<organism evidence="2 3">
    <name type="scientific">Taenia crassiceps</name>
    <dbReference type="NCBI Taxonomy" id="6207"/>
    <lineage>
        <taxon>Eukaryota</taxon>
        <taxon>Metazoa</taxon>
        <taxon>Spiralia</taxon>
        <taxon>Lophotrochozoa</taxon>
        <taxon>Platyhelminthes</taxon>
        <taxon>Cestoda</taxon>
        <taxon>Eucestoda</taxon>
        <taxon>Cyclophyllidea</taxon>
        <taxon>Taeniidae</taxon>
        <taxon>Taenia</taxon>
    </lineage>
</organism>
<proteinExistence type="predicted"/>
<comment type="caution">
    <text evidence="2">The sequence shown here is derived from an EMBL/GenBank/DDBJ whole genome shotgun (WGS) entry which is preliminary data.</text>
</comment>
<dbReference type="EMBL" id="JAKROA010000006">
    <property type="protein sequence ID" value="KAL5106399.1"/>
    <property type="molecule type" value="Genomic_DNA"/>
</dbReference>
<evidence type="ECO:0000313" key="3">
    <source>
        <dbReference type="Proteomes" id="UP001651158"/>
    </source>
</evidence>
<accession>A0ABR4Q9U4</accession>
<evidence type="ECO:0000256" key="1">
    <source>
        <dbReference type="SAM" id="MobiDB-lite"/>
    </source>
</evidence>
<feature type="region of interest" description="Disordered" evidence="1">
    <location>
        <begin position="67"/>
        <end position="89"/>
    </location>
</feature>
<feature type="compositionally biased region" description="Basic residues" evidence="1">
    <location>
        <begin position="1"/>
        <end position="12"/>
    </location>
</feature>
<sequence length="89" mass="10178">MARRSCTHRKCHGNSLSGVFCAGRRRGSRDSDEARGSHNKVSPVNSLFTGATDDSIFYYRHPTTGNLMMFEEPPSDDRQHQPMHQKRRD</sequence>
<keyword evidence="3" id="KW-1185">Reference proteome</keyword>